<feature type="region of interest" description="Disordered" evidence="1">
    <location>
        <begin position="436"/>
        <end position="495"/>
    </location>
</feature>
<dbReference type="CDD" id="cd00085">
    <property type="entry name" value="HNHc"/>
    <property type="match status" value="1"/>
</dbReference>
<dbReference type="GO" id="GO:0004519">
    <property type="term" value="F:endonuclease activity"/>
    <property type="evidence" value="ECO:0007669"/>
    <property type="project" value="UniProtKB-KW"/>
</dbReference>
<dbReference type="InterPro" id="IPR003870">
    <property type="entry name" value="DUF222"/>
</dbReference>
<evidence type="ECO:0000256" key="1">
    <source>
        <dbReference type="SAM" id="MobiDB-lite"/>
    </source>
</evidence>
<keyword evidence="4" id="KW-0378">Hydrolase</keyword>
<dbReference type="EMBL" id="BCTA01000028">
    <property type="protein sequence ID" value="GAT09044.1"/>
    <property type="molecule type" value="Genomic_DNA"/>
</dbReference>
<keyword evidence="4" id="KW-0540">Nuclease</keyword>
<evidence type="ECO:0000313" key="3">
    <source>
        <dbReference type="EMBL" id="GAT09044.1"/>
    </source>
</evidence>
<keyword evidence="4" id="KW-0255">Endonuclease</keyword>
<accession>A0AAW5SPT6</accession>
<dbReference type="Pfam" id="PF02720">
    <property type="entry name" value="DUF222"/>
    <property type="match status" value="1"/>
</dbReference>
<reference evidence="4" key="2">
    <citation type="submission" date="2020-07" db="EMBL/GenBank/DDBJ databases">
        <authorList>
            <person name="Pettersson B.M.F."/>
            <person name="Behra P.R.K."/>
            <person name="Ramesh M."/>
            <person name="Das S."/>
            <person name="Dasgupta S."/>
            <person name="Kirsebom L.A."/>
        </authorList>
    </citation>
    <scope>NUCLEOTIDE SEQUENCE</scope>
    <source>
        <strain evidence="4">DSM 44203</strain>
    </source>
</reference>
<dbReference type="InterPro" id="IPR003615">
    <property type="entry name" value="HNH_nuc"/>
</dbReference>
<dbReference type="RefSeq" id="WP_067389074.1">
    <property type="nucleotide sequence ID" value="NZ_BCTA01000028.1"/>
</dbReference>
<name>A0AAW5SPT6_MYCNV</name>
<dbReference type="Proteomes" id="UP000069773">
    <property type="component" value="Unassembled WGS sequence"/>
</dbReference>
<sequence length="495" mass="54644">MFEVPSDADLITFMCEEAREESAAMGRRLQLVGELFARRNPEMVESRFYVADAIAAVAAEIAPVQNISHARAVGQVQVAIALRDRLPQVLRRFCRGMIDYRMVSTIVARTENVDDDVMVGLDEALAWRVEKWMKLSKPKLRDRIDMFIADFDPAAVRVPPEADKHRYVDVSPADCAGLAFLAGRLRAEDGAALTARLDALADTVCENDPRTVAQRRADACGPLARLEATLACRCGSDDCSARTERAAASAAVIHLLAEQATVDGTSDKPGYLRGFGVLPAESVRNLARHAELKPVGVPASNAGANTGDRPSAGDRTSASARPSAGYRPSAKLTEFLQWRDLTCRWPGCDKPVAGCDVDHTVPWPYGPTHPSNTKHYCRIHHLIKTFYTGPGGWREEQLSDGTIVLTAPTGHVYRSEPHGASMFPTLGQSTGALEVGTPPPENPDRMAMMPRRRQTREQDRRDRINTERRRRSELIAEEEQRRQAWLAANYKPPPF</sequence>
<keyword evidence="5" id="KW-1185">Reference proteome</keyword>
<evidence type="ECO:0000259" key="2">
    <source>
        <dbReference type="Pfam" id="PF02720"/>
    </source>
</evidence>
<dbReference type="EMBL" id="JACKTI010000047">
    <property type="protein sequence ID" value="MCV7025299.1"/>
    <property type="molecule type" value="Genomic_DNA"/>
</dbReference>
<evidence type="ECO:0000313" key="4">
    <source>
        <dbReference type="EMBL" id="MCV7025299.1"/>
    </source>
</evidence>
<reference evidence="3 5" key="1">
    <citation type="journal article" date="2016" name="Genome Announc.">
        <title>Draft Genome Sequences of Five Rapidly Growing Mycobacterium Species, M. thermoresistibile, M. fortuitum subsp. acetamidolyticum, M. canariasense, M. brisbanense, and M. novocastrense.</title>
        <authorList>
            <person name="Katahira K."/>
            <person name="Ogura Y."/>
            <person name="Gotoh Y."/>
            <person name="Hayashi T."/>
        </authorList>
    </citation>
    <scope>NUCLEOTIDE SEQUENCE [LARGE SCALE GENOMIC DNA]</scope>
    <source>
        <strain evidence="3 5">JCM18114</strain>
    </source>
</reference>
<comment type="caution">
    <text evidence="4">The sequence shown here is derived from an EMBL/GenBank/DDBJ whole genome shotgun (WGS) entry which is preliminary data.</text>
</comment>
<protein>
    <submittedName>
        <fullName evidence="4">HNH endonuclease</fullName>
    </submittedName>
</protein>
<gene>
    <name evidence="4" type="ORF">H7I77_18420</name>
    <name evidence="3" type="ORF">RMCN_2177</name>
</gene>
<feature type="domain" description="DUF222" evidence="2">
    <location>
        <begin position="17"/>
        <end position="315"/>
    </location>
</feature>
<evidence type="ECO:0000313" key="6">
    <source>
        <dbReference type="Proteomes" id="UP001207528"/>
    </source>
</evidence>
<evidence type="ECO:0000313" key="5">
    <source>
        <dbReference type="Proteomes" id="UP000069773"/>
    </source>
</evidence>
<dbReference type="Proteomes" id="UP001207528">
    <property type="component" value="Unassembled WGS sequence"/>
</dbReference>
<proteinExistence type="predicted"/>
<feature type="region of interest" description="Disordered" evidence="1">
    <location>
        <begin position="296"/>
        <end position="325"/>
    </location>
</feature>
<dbReference type="AlphaFoldDB" id="A0AAW5SPT6"/>
<reference evidence="4" key="3">
    <citation type="journal article" date="2022" name="BMC Genomics">
        <title>Comparative genome analysis of mycobacteria focusing on tRNA and non-coding RNA.</title>
        <authorList>
            <person name="Behra P.R.K."/>
            <person name="Pettersson B.M.F."/>
            <person name="Ramesh M."/>
            <person name="Das S."/>
            <person name="Dasgupta S."/>
            <person name="Kirsebom L.A."/>
        </authorList>
    </citation>
    <scope>NUCLEOTIDE SEQUENCE</scope>
    <source>
        <strain evidence="4">DSM 44203</strain>
    </source>
</reference>
<feature type="compositionally biased region" description="Basic and acidic residues" evidence="1">
    <location>
        <begin position="455"/>
        <end position="482"/>
    </location>
</feature>
<organism evidence="4 6">
    <name type="scientific">Mycolicibacterium novocastrense</name>
    <name type="common">Mycobacterium novocastrense</name>
    <dbReference type="NCBI Taxonomy" id="59813"/>
    <lineage>
        <taxon>Bacteria</taxon>
        <taxon>Bacillati</taxon>
        <taxon>Actinomycetota</taxon>
        <taxon>Actinomycetes</taxon>
        <taxon>Mycobacteriales</taxon>
        <taxon>Mycobacteriaceae</taxon>
        <taxon>Mycolicibacterium</taxon>
    </lineage>
</organism>